<evidence type="ECO:0000256" key="2">
    <source>
        <dbReference type="ARBA" id="ARBA00022741"/>
    </source>
</evidence>
<organism evidence="14 15">
    <name type="scientific">Proteiniclasticum sediminis</name>
    <dbReference type="NCBI Taxonomy" id="2804028"/>
    <lineage>
        <taxon>Bacteria</taxon>
        <taxon>Bacillati</taxon>
        <taxon>Bacillota</taxon>
        <taxon>Clostridia</taxon>
        <taxon>Eubacteriales</taxon>
        <taxon>Clostridiaceae</taxon>
        <taxon>Proteiniclasticum</taxon>
    </lineage>
</organism>
<dbReference type="Proteomes" id="UP000675379">
    <property type="component" value="Unassembled WGS sequence"/>
</dbReference>
<evidence type="ECO:0000259" key="12">
    <source>
        <dbReference type="PROSITE" id="PS51198"/>
    </source>
</evidence>
<evidence type="ECO:0000259" key="13">
    <source>
        <dbReference type="PROSITE" id="PS51217"/>
    </source>
</evidence>
<sequence length="574" mass="66869">MELDQYQESAYRTTEKRVLVVAPPGSGKTTVMLRRLRHLLEGGVKAAEILVLTFSKASAVEMEERFRGERGEKPFFGTIHGLCYKLLREKRGNLAMIYGKEEYLLKGKIQKELKLDVEDTESILRDISRFKVWSHLQEGENNPTFKDELFRQAFALYEKERMAKGLLDFDDLQIEVLKALENPGELQRLQKRYTHLLIDEFQDLDPVQLKIIQVLSRGQSLFGVGDEDQCIYAFRGSDPRGMIDFEEMFSGKKLYLKYNYRSTENIVNYAGEVIRFNALRNAKELRASRKGTRKITKIFPETQELMLMDIAQEIRKGQFGSYAVVYRTNREGMRIKEYLRREGIRFSSRDRYNFFSSFMAQDLLDYLRAAYQNDRNAFLRIANKPFRYMTKEDMRRIRQGEDLAQVLLDPEKNSYSILKNREFLKDLAGIKGKPTAKVVDYVARVLGYEEYLEAYAKRTGRDQEDLLEDLEELKEVAALYDNPMDLLAASSETTSETSENVLLSTVHGVKGLEFDMVFVVNAVEGYMPHSASLSNLEEERRIFYVAITRAKEELHIYSPRFIHGKERKRSRFVL</sequence>
<evidence type="ECO:0000256" key="1">
    <source>
        <dbReference type="ARBA" id="ARBA00009922"/>
    </source>
</evidence>
<protein>
    <recommendedName>
        <fullName evidence="9">DNA 3'-5' helicase</fullName>
        <ecNumber evidence="9">5.6.2.4</ecNumber>
    </recommendedName>
</protein>
<comment type="catalytic activity">
    <reaction evidence="10">
        <text>ATP + H2O = ADP + phosphate + H(+)</text>
        <dbReference type="Rhea" id="RHEA:13065"/>
        <dbReference type="ChEBI" id="CHEBI:15377"/>
        <dbReference type="ChEBI" id="CHEBI:15378"/>
        <dbReference type="ChEBI" id="CHEBI:30616"/>
        <dbReference type="ChEBI" id="CHEBI:43474"/>
        <dbReference type="ChEBI" id="CHEBI:456216"/>
        <dbReference type="EC" id="5.6.2.4"/>
    </reaction>
</comment>
<feature type="domain" description="UvrD-like helicase C-terminal" evidence="13">
    <location>
        <begin position="264"/>
        <end position="511"/>
    </location>
</feature>
<feature type="domain" description="UvrD-like helicase ATP-binding" evidence="12">
    <location>
        <begin position="1"/>
        <end position="263"/>
    </location>
</feature>
<reference evidence="14" key="1">
    <citation type="submission" date="2021-04" db="EMBL/GenBank/DDBJ databases">
        <title>Proteiniclasticum sedimins sp. nov., an obligate anaerobic bacterium isolated from anaerobic sludge.</title>
        <authorList>
            <person name="Liu J."/>
        </authorList>
    </citation>
    <scope>NUCLEOTIDE SEQUENCE</scope>
    <source>
        <strain evidence="14">BAD-10</strain>
    </source>
</reference>
<dbReference type="InterPro" id="IPR014016">
    <property type="entry name" value="UvrD-like_ATP-bd"/>
</dbReference>
<dbReference type="InterPro" id="IPR013986">
    <property type="entry name" value="DExx_box_DNA_helicase_dom_sf"/>
</dbReference>
<comment type="catalytic activity">
    <reaction evidence="8">
        <text>Couples ATP hydrolysis with the unwinding of duplex DNA by translocating in the 3'-5' direction.</text>
        <dbReference type="EC" id="5.6.2.4"/>
    </reaction>
</comment>
<dbReference type="GO" id="GO:0016787">
    <property type="term" value="F:hydrolase activity"/>
    <property type="evidence" value="ECO:0007669"/>
    <property type="project" value="UniProtKB-UniRule"/>
</dbReference>
<dbReference type="InterPro" id="IPR027417">
    <property type="entry name" value="P-loop_NTPase"/>
</dbReference>
<evidence type="ECO:0000256" key="4">
    <source>
        <dbReference type="ARBA" id="ARBA00022806"/>
    </source>
</evidence>
<dbReference type="AlphaFoldDB" id="A0A941HR37"/>
<feature type="binding site" evidence="11">
    <location>
        <begin position="22"/>
        <end position="29"/>
    </location>
    <ligand>
        <name>ATP</name>
        <dbReference type="ChEBI" id="CHEBI:30616"/>
    </ligand>
</feature>
<evidence type="ECO:0000256" key="5">
    <source>
        <dbReference type="ARBA" id="ARBA00022840"/>
    </source>
</evidence>
<evidence type="ECO:0000256" key="7">
    <source>
        <dbReference type="ARBA" id="ARBA00023235"/>
    </source>
</evidence>
<dbReference type="Pfam" id="PF00580">
    <property type="entry name" value="UvrD-helicase"/>
    <property type="match status" value="1"/>
</dbReference>
<keyword evidence="3 11" id="KW-0378">Hydrolase</keyword>
<comment type="caution">
    <text evidence="14">The sequence shown here is derived from an EMBL/GenBank/DDBJ whole genome shotgun (WGS) entry which is preliminary data.</text>
</comment>
<dbReference type="PROSITE" id="PS51217">
    <property type="entry name" value="UVRD_HELICASE_CTER"/>
    <property type="match status" value="1"/>
</dbReference>
<dbReference type="Gene3D" id="3.40.50.300">
    <property type="entry name" value="P-loop containing nucleotide triphosphate hydrolases"/>
    <property type="match status" value="2"/>
</dbReference>
<dbReference type="EC" id="5.6.2.4" evidence="9"/>
<dbReference type="GO" id="GO:0005524">
    <property type="term" value="F:ATP binding"/>
    <property type="evidence" value="ECO:0007669"/>
    <property type="project" value="UniProtKB-UniRule"/>
</dbReference>
<dbReference type="Gene3D" id="1.10.10.160">
    <property type="match status" value="1"/>
</dbReference>
<keyword evidence="2 11" id="KW-0547">Nucleotide-binding</keyword>
<keyword evidence="4 11" id="KW-0347">Helicase</keyword>
<dbReference type="GO" id="GO:0003677">
    <property type="term" value="F:DNA binding"/>
    <property type="evidence" value="ECO:0007669"/>
    <property type="project" value="UniProtKB-KW"/>
</dbReference>
<dbReference type="GO" id="GO:0033202">
    <property type="term" value="C:DNA helicase complex"/>
    <property type="evidence" value="ECO:0007669"/>
    <property type="project" value="TreeGrafter"/>
</dbReference>
<dbReference type="CDD" id="cd17932">
    <property type="entry name" value="DEXQc_UvrD"/>
    <property type="match status" value="1"/>
</dbReference>
<evidence type="ECO:0000256" key="11">
    <source>
        <dbReference type="PROSITE-ProRule" id="PRU00560"/>
    </source>
</evidence>
<dbReference type="EMBL" id="JAGSCS010000005">
    <property type="protein sequence ID" value="MBR0575817.1"/>
    <property type="molecule type" value="Genomic_DNA"/>
</dbReference>
<evidence type="ECO:0000256" key="9">
    <source>
        <dbReference type="ARBA" id="ARBA00034808"/>
    </source>
</evidence>
<dbReference type="SUPFAM" id="SSF52540">
    <property type="entry name" value="P-loop containing nucleoside triphosphate hydrolases"/>
    <property type="match status" value="1"/>
</dbReference>
<dbReference type="Gene3D" id="1.10.486.10">
    <property type="entry name" value="PCRA, domain 4"/>
    <property type="match status" value="1"/>
</dbReference>
<dbReference type="GO" id="GO:0043138">
    <property type="term" value="F:3'-5' DNA helicase activity"/>
    <property type="evidence" value="ECO:0007669"/>
    <property type="project" value="UniProtKB-EC"/>
</dbReference>
<evidence type="ECO:0000256" key="3">
    <source>
        <dbReference type="ARBA" id="ARBA00022801"/>
    </source>
</evidence>
<evidence type="ECO:0000256" key="10">
    <source>
        <dbReference type="ARBA" id="ARBA00048988"/>
    </source>
</evidence>
<name>A0A941HR37_9CLOT</name>
<comment type="similarity">
    <text evidence="1">Belongs to the helicase family. UvrD subfamily.</text>
</comment>
<dbReference type="InterPro" id="IPR014017">
    <property type="entry name" value="DNA_helicase_UvrD-like_C"/>
</dbReference>
<evidence type="ECO:0000256" key="8">
    <source>
        <dbReference type="ARBA" id="ARBA00034617"/>
    </source>
</evidence>
<dbReference type="Pfam" id="PF13361">
    <property type="entry name" value="UvrD_C"/>
    <property type="match status" value="1"/>
</dbReference>
<evidence type="ECO:0000256" key="6">
    <source>
        <dbReference type="ARBA" id="ARBA00023125"/>
    </source>
</evidence>
<proteinExistence type="inferred from homology"/>
<keyword evidence="6" id="KW-0238">DNA-binding</keyword>
<dbReference type="PROSITE" id="PS51198">
    <property type="entry name" value="UVRD_HELICASE_ATP_BIND"/>
    <property type="match status" value="1"/>
</dbReference>
<evidence type="ECO:0000313" key="15">
    <source>
        <dbReference type="Proteomes" id="UP000675379"/>
    </source>
</evidence>
<dbReference type="GO" id="GO:0005829">
    <property type="term" value="C:cytosol"/>
    <property type="evidence" value="ECO:0007669"/>
    <property type="project" value="TreeGrafter"/>
</dbReference>
<dbReference type="PANTHER" id="PTHR11070">
    <property type="entry name" value="UVRD / RECB / PCRA DNA HELICASE FAMILY MEMBER"/>
    <property type="match status" value="1"/>
</dbReference>
<keyword evidence="15" id="KW-1185">Reference proteome</keyword>
<keyword evidence="5 11" id="KW-0067">ATP-binding</keyword>
<dbReference type="InterPro" id="IPR000212">
    <property type="entry name" value="DNA_helicase_UvrD/REP"/>
</dbReference>
<dbReference type="RefSeq" id="WP_211800455.1">
    <property type="nucleotide sequence ID" value="NZ_JAGSCS010000005.1"/>
</dbReference>
<dbReference type="GO" id="GO:0000725">
    <property type="term" value="P:recombinational repair"/>
    <property type="evidence" value="ECO:0007669"/>
    <property type="project" value="TreeGrafter"/>
</dbReference>
<evidence type="ECO:0000313" key="14">
    <source>
        <dbReference type="EMBL" id="MBR0575817.1"/>
    </source>
</evidence>
<keyword evidence="7" id="KW-0413">Isomerase</keyword>
<gene>
    <name evidence="14" type="ORF">KCG48_05610</name>
</gene>
<accession>A0A941HR37</accession>
<dbReference type="PANTHER" id="PTHR11070:SF2">
    <property type="entry name" value="ATP-DEPENDENT DNA HELICASE SRS2"/>
    <property type="match status" value="1"/>
</dbReference>